<feature type="domain" description="HTH marR-type" evidence="1">
    <location>
        <begin position="11"/>
        <end position="144"/>
    </location>
</feature>
<evidence type="ECO:0000313" key="3">
    <source>
        <dbReference type="Proteomes" id="UP000027987"/>
    </source>
</evidence>
<dbReference type="InterPro" id="IPR036388">
    <property type="entry name" value="WH-like_DNA-bd_sf"/>
</dbReference>
<gene>
    <name evidence="2" type="ORF">HY57_15065</name>
</gene>
<protein>
    <submittedName>
        <fullName evidence="2">Transcriptional regulator</fullName>
    </submittedName>
</protein>
<organism evidence="2 3">
    <name type="scientific">Dyella japonica A8</name>
    <dbReference type="NCBI Taxonomy" id="1217721"/>
    <lineage>
        <taxon>Bacteria</taxon>
        <taxon>Pseudomonadati</taxon>
        <taxon>Pseudomonadota</taxon>
        <taxon>Gammaproteobacteria</taxon>
        <taxon>Lysobacterales</taxon>
        <taxon>Rhodanobacteraceae</taxon>
        <taxon>Dyella</taxon>
    </lineage>
</organism>
<evidence type="ECO:0000313" key="2">
    <source>
        <dbReference type="EMBL" id="AIF48463.1"/>
    </source>
</evidence>
<dbReference type="RefSeq" id="WP_019466661.1">
    <property type="nucleotide sequence ID" value="NZ_ALOY01000177.1"/>
</dbReference>
<dbReference type="EMBL" id="CP008884">
    <property type="protein sequence ID" value="AIF48463.1"/>
    <property type="molecule type" value="Genomic_DNA"/>
</dbReference>
<dbReference type="PANTHER" id="PTHR39515:SF2">
    <property type="entry name" value="HTH-TYPE TRANSCRIPTIONAL REGULATOR RV0880"/>
    <property type="match status" value="1"/>
</dbReference>
<dbReference type="KEGG" id="dja:HY57_15065"/>
<sequence length="152" mass="16666">MSTSRSVTTDARELAEQLRPALRRIFRQLRRQSSGLEISPLHAPLLIAIMENPGIGVGELAQMEGLRSPTMTGHINSMVAAGLVKRTEPTEGDRRRVGLVATPHGRSLIDAMRKRRTDQLARALERLPDTSRAALWAAIPALSDLNLTDIDA</sequence>
<dbReference type="PATRIC" id="fig|1217721.7.peg.3087"/>
<dbReference type="InterPro" id="IPR000835">
    <property type="entry name" value="HTH_MarR-typ"/>
</dbReference>
<dbReference type="OrthoDB" id="5949982at2"/>
<dbReference type="InterPro" id="IPR052526">
    <property type="entry name" value="HTH-type_Bedaq_tolerance"/>
</dbReference>
<dbReference type="SUPFAM" id="SSF46785">
    <property type="entry name" value="Winged helix' DNA-binding domain"/>
    <property type="match status" value="1"/>
</dbReference>
<dbReference type="Proteomes" id="UP000027987">
    <property type="component" value="Chromosome"/>
</dbReference>
<dbReference type="PANTHER" id="PTHR39515">
    <property type="entry name" value="CONSERVED PROTEIN"/>
    <property type="match status" value="1"/>
</dbReference>
<name>A0A075K8D8_9GAMM</name>
<keyword evidence="3" id="KW-1185">Reference proteome</keyword>
<reference evidence="2 3" key="1">
    <citation type="submission" date="2014-07" db="EMBL/GenBank/DDBJ databases">
        <title>Complete Genome Sequence of Dyella japonica Strain A8 Isolated from Malaysian Tropical Soil.</title>
        <authorList>
            <person name="Hui R.K.H."/>
            <person name="Chen J.-W."/>
            <person name="Chan K.-G."/>
            <person name="Leung F.C.C."/>
        </authorList>
    </citation>
    <scope>NUCLEOTIDE SEQUENCE [LARGE SCALE GENOMIC DNA]</scope>
    <source>
        <strain evidence="2 3">A8</strain>
    </source>
</reference>
<dbReference type="InterPro" id="IPR036390">
    <property type="entry name" value="WH_DNA-bd_sf"/>
</dbReference>
<accession>A0A075K8D8</accession>
<evidence type="ECO:0000259" key="1">
    <source>
        <dbReference type="PROSITE" id="PS50995"/>
    </source>
</evidence>
<dbReference type="Pfam" id="PF12802">
    <property type="entry name" value="MarR_2"/>
    <property type="match status" value="1"/>
</dbReference>
<dbReference type="SMART" id="SM00347">
    <property type="entry name" value="HTH_MARR"/>
    <property type="match status" value="1"/>
</dbReference>
<dbReference type="GO" id="GO:0003700">
    <property type="term" value="F:DNA-binding transcription factor activity"/>
    <property type="evidence" value="ECO:0007669"/>
    <property type="project" value="InterPro"/>
</dbReference>
<dbReference type="HOGENOM" id="CLU_083287_15_1_6"/>
<dbReference type="STRING" id="1217721.HY57_15065"/>
<proteinExistence type="predicted"/>
<dbReference type="AlphaFoldDB" id="A0A075K8D8"/>
<dbReference type="Gene3D" id="1.10.10.10">
    <property type="entry name" value="Winged helix-like DNA-binding domain superfamily/Winged helix DNA-binding domain"/>
    <property type="match status" value="1"/>
</dbReference>
<dbReference type="PROSITE" id="PS50995">
    <property type="entry name" value="HTH_MARR_2"/>
    <property type="match status" value="1"/>
</dbReference>